<keyword evidence="3" id="KW-1185">Reference proteome</keyword>
<dbReference type="EMBL" id="BAABME010006476">
    <property type="protein sequence ID" value="GAA0168466.1"/>
    <property type="molecule type" value="Genomic_DNA"/>
</dbReference>
<evidence type="ECO:0000313" key="3">
    <source>
        <dbReference type="Proteomes" id="UP001454036"/>
    </source>
</evidence>
<dbReference type="InterPro" id="IPR004332">
    <property type="entry name" value="Transposase_MuDR"/>
</dbReference>
<dbReference type="AlphaFoldDB" id="A0AAV3QZ32"/>
<evidence type="ECO:0000313" key="2">
    <source>
        <dbReference type="EMBL" id="GAA0168466.1"/>
    </source>
</evidence>
<name>A0AAV3QZ32_LITER</name>
<gene>
    <name evidence="2" type="ORF">LIER_23178</name>
</gene>
<proteinExistence type="predicted"/>
<dbReference type="Pfam" id="PF03108">
    <property type="entry name" value="DBD_Tnp_Mut"/>
    <property type="match status" value="1"/>
</dbReference>
<comment type="caution">
    <text evidence="2">The sequence shown here is derived from an EMBL/GenBank/DDBJ whole genome shotgun (WGS) entry which is preliminary data.</text>
</comment>
<dbReference type="Proteomes" id="UP001454036">
    <property type="component" value="Unassembled WGS sequence"/>
</dbReference>
<reference evidence="2 3" key="1">
    <citation type="submission" date="2024-01" db="EMBL/GenBank/DDBJ databases">
        <title>The complete chloroplast genome sequence of Lithospermum erythrorhizon: insights into the phylogenetic relationship among Boraginaceae species and the maternal lineages of purple gromwells.</title>
        <authorList>
            <person name="Okada T."/>
            <person name="Watanabe K."/>
        </authorList>
    </citation>
    <scope>NUCLEOTIDE SEQUENCE [LARGE SCALE GENOMIC DNA]</scope>
</reference>
<sequence length="218" mass="25900">MVTLDEMLRAEVVGREIRQDTIRDEEENANEVRETRIRSSFFGSLYMQFFGGSSCDSDDGSGTKSEGFVDEEYDMEDDDTLFEQFVDQVKLKKAIDTYNIKYERDIKYVRNEKERVRAVCKDDNCKWFIYAKRLSGETGLQIRKWHLDYTYIPVYDNKTLTSTWLRRHYMKKFRNSPNYKPSDFKKEMSLKLGQRVSRWQAWKAKATVLKAIYGDEAE</sequence>
<dbReference type="PANTHER" id="PTHR31973:SF191">
    <property type="entry name" value="OS05G0489400 PROTEIN"/>
    <property type="match status" value="1"/>
</dbReference>
<evidence type="ECO:0000259" key="1">
    <source>
        <dbReference type="Pfam" id="PF03108"/>
    </source>
</evidence>
<protein>
    <recommendedName>
        <fullName evidence="1">Transposase MuDR plant domain-containing protein</fullName>
    </recommendedName>
</protein>
<dbReference type="PANTHER" id="PTHR31973">
    <property type="entry name" value="POLYPROTEIN, PUTATIVE-RELATED"/>
    <property type="match status" value="1"/>
</dbReference>
<feature type="domain" description="Transposase MuDR plant" evidence="1">
    <location>
        <begin position="84"/>
        <end position="142"/>
    </location>
</feature>
<accession>A0AAV3QZ32</accession>
<organism evidence="2 3">
    <name type="scientific">Lithospermum erythrorhizon</name>
    <name type="common">Purple gromwell</name>
    <name type="synonym">Lithospermum officinale var. erythrorhizon</name>
    <dbReference type="NCBI Taxonomy" id="34254"/>
    <lineage>
        <taxon>Eukaryota</taxon>
        <taxon>Viridiplantae</taxon>
        <taxon>Streptophyta</taxon>
        <taxon>Embryophyta</taxon>
        <taxon>Tracheophyta</taxon>
        <taxon>Spermatophyta</taxon>
        <taxon>Magnoliopsida</taxon>
        <taxon>eudicotyledons</taxon>
        <taxon>Gunneridae</taxon>
        <taxon>Pentapetalae</taxon>
        <taxon>asterids</taxon>
        <taxon>lamiids</taxon>
        <taxon>Boraginales</taxon>
        <taxon>Boraginaceae</taxon>
        <taxon>Boraginoideae</taxon>
        <taxon>Lithospermeae</taxon>
        <taxon>Lithospermum</taxon>
    </lineage>
</organism>